<keyword evidence="1" id="KW-0812">Transmembrane</keyword>
<keyword evidence="1" id="KW-0472">Membrane</keyword>
<reference evidence="2 3" key="1">
    <citation type="submission" date="2024-01" db="EMBL/GenBank/DDBJ databases">
        <title>The genomes of 5 underutilized Papilionoideae crops provide insights into root nodulation and disease resistanc.</title>
        <authorList>
            <person name="Jiang F."/>
        </authorList>
    </citation>
    <scope>NUCLEOTIDE SEQUENCE [LARGE SCALE GENOMIC DNA]</scope>
    <source>
        <strain evidence="2">LVBAO_FW01</strain>
        <tissue evidence="2">Leaves</tissue>
    </source>
</reference>
<dbReference type="AlphaFoldDB" id="A0AAN9KAZ1"/>
<evidence type="ECO:0000313" key="2">
    <source>
        <dbReference type="EMBL" id="KAK7314500.1"/>
    </source>
</evidence>
<evidence type="ECO:0000313" key="3">
    <source>
        <dbReference type="Proteomes" id="UP001367508"/>
    </source>
</evidence>
<name>A0AAN9KAZ1_CANGL</name>
<organism evidence="2 3">
    <name type="scientific">Canavalia gladiata</name>
    <name type="common">Sword bean</name>
    <name type="synonym">Dolichos gladiatus</name>
    <dbReference type="NCBI Taxonomy" id="3824"/>
    <lineage>
        <taxon>Eukaryota</taxon>
        <taxon>Viridiplantae</taxon>
        <taxon>Streptophyta</taxon>
        <taxon>Embryophyta</taxon>
        <taxon>Tracheophyta</taxon>
        <taxon>Spermatophyta</taxon>
        <taxon>Magnoliopsida</taxon>
        <taxon>eudicotyledons</taxon>
        <taxon>Gunneridae</taxon>
        <taxon>Pentapetalae</taxon>
        <taxon>rosids</taxon>
        <taxon>fabids</taxon>
        <taxon>Fabales</taxon>
        <taxon>Fabaceae</taxon>
        <taxon>Papilionoideae</taxon>
        <taxon>50 kb inversion clade</taxon>
        <taxon>NPAAA clade</taxon>
        <taxon>indigoferoid/millettioid clade</taxon>
        <taxon>Phaseoleae</taxon>
        <taxon>Canavalia</taxon>
    </lineage>
</organism>
<accession>A0AAN9KAZ1</accession>
<dbReference type="Proteomes" id="UP001367508">
    <property type="component" value="Unassembled WGS sequence"/>
</dbReference>
<comment type="caution">
    <text evidence="2">The sequence shown here is derived from an EMBL/GenBank/DDBJ whole genome shotgun (WGS) entry which is preliminary data.</text>
</comment>
<protein>
    <submittedName>
        <fullName evidence="2">Uncharacterized protein</fullName>
    </submittedName>
</protein>
<keyword evidence="3" id="KW-1185">Reference proteome</keyword>
<feature type="transmembrane region" description="Helical" evidence="1">
    <location>
        <begin position="42"/>
        <end position="63"/>
    </location>
</feature>
<sequence>MKIQYIRHYDATSDTHPRIFPLKQYAILSSDVSMSRSFPPPALSIFLSTVNCGVLLVISLFIFPSDTCRVAIPDMACELSWLSKRLRISYVEHCGVSLNTRLQRI</sequence>
<gene>
    <name evidence="2" type="ORF">VNO77_33025</name>
</gene>
<dbReference type="EMBL" id="JAYMYQ010000008">
    <property type="protein sequence ID" value="KAK7314500.1"/>
    <property type="molecule type" value="Genomic_DNA"/>
</dbReference>
<evidence type="ECO:0000256" key="1">
    <source>
        <dbReference type="SAM" id="Phobius"/>
    </source>
</evidence>
<keyword evidence="1" id="KW-1133">Transmembrane helix</keyword>
<proteinExistence type="predicted"/>